<accession>A0ABT9HKA8</accession>
<protein>
    <submittedName>
        <fullName evidence="3">Uncharacterized protein</fullName>
    </submittedName>
</protein>
<reference evidence="3 4" key="1">
    <citation type="submission" date="2023-08" db="EMBL/GenBank/DDBJ databases">
        <title>genomic of G39.</title>
        <authorList>
            <person name="Wang Y."/>
        </authorList>
    </citation>
    <scope>NUCLEOTIDE SEQUENCE [LARGE SCALE GENOMIC DNA]</scope>
    <source>
        <strain evidence="3 4">G39</strain>
    </source>
</reference>
<evidence type="ECO:0000313" key="3">
    <source>
        <dbReference type="EMBL" id="MDP4573578.1"/>
    </source>
</evidence>
<keyword evidence="4" id="KW-1185">Reference proteome</keyword>
<feature type="transmembrane region" description="Helical" evidence="2">
    <location>
        <begin position="12"/>
        <end position="29"/>
    </location>
</feature>
<dbReference type="RefSeq" id="WP_305931078.1">
    <property type="nucleotide sequence ID" value="NZ_JAVAIM010000001.1"/>
</dbReference>
<feature type="compositionally biased region" description="Low complexity" evidence="1">
    <location>
        <begin position="81"/>
        <end position="90"/>
    </location>
</feature>
<dbReference type="EMBL" id="JAVAIM010000001">
    <property type="protein sequence ID" value="MDP4573578.1"/>
    <property type="molecule type" value="Genomic_DNA"/>
</dbReference>
<dbReference type="Proteomes" id="UP001240639">
    <property type="component" value="Unassembled WGS sequence"/>
</dbReference>
<keyword evidence="2" id="KW-0812">Transmembrane</keyword>
<comment type="caution">
    <text evidence="3">The sequence shown here is derived from an EMBL/GenBank/DDBJ whole genome shotgun (WGS) entry which is preliminary data.</text>
</comment>
<feature type="region of interest" description="Disordered" evidence="1">
    <location>
        <begin position="38"/>
        <end position="131"/>
    </location>
</feature>
<name>A0ABT9HKA8_9SPHN</name>
<evidence type="ECO:0000256" key="2">
    <source>
        <dbReference type="SAM" id="Phobius"/>
    </source>
</evidence>
<gene>
    <name evidence="3" type="ORF">Q9K02_00310</name>
</gene>
<feature type="compositionally biased region" description="Basic and acidic residues" evidence="1">
    <location>
        <begin position="109"/>
        <end position="118"/>
    </location>
</feature>
<evidence type="ECO:0000313" key="4">
    <source>
        <dbReference type="Proteomes" id="UP001240639"/>
    </source>
</evidence>
<sequence>MEDGLLTTHGKKLLMIGLFLWFVAVMIGGEDDPGLLAQQVDASGNGPASAAAYEPAPQDAMKVTQAPSAAPRPSRQDDAALDAWYAASDAGSDWGTPPEPQAPQVVEPRPVDESHLIDDTQPLVVTAPEVR</sequence>
<organism evidence="3 4">
    <name type="scientific">Qipengyuania profundimaris</name>
    <dbReference type="NCBI Taxonomy" id="3067652"/>
    <lineage>
        <taxon>Bacteria</taxon>
        <taxon>Pseudomonadati</taxon>
        <taxon>Pseudomonadota</taxon>
        <taxon>Alphaproteobacteria</taxon>
        <taxon>Sphingomonadales</taxon>
        <taxon>Erythrobacteraceae</taxon>
        <taxon>Qipengyuania</taxon>
    </lineage>
</organism>
<proteinExistence type="predicted"/>
<keyword evidence="2" id="KW-1133">Transmembrane helix</keyword>
<keyword evidence="2" id="KW-0472">Membrane</keyword>
<evidence type="ECO:0000256" key="1">
    <source>
        <dbReference type="SAM" id="MobiDB-lite"/>
    </source>
</evidence>